<organism evidence="8 9">
    <name type="scientific">Chaetoceros tenuissimus</name>
    <dbReference type="NCBI Taxonomy" id="426638"/>
    <lineage>
        <taxon>Eukaryota</taxon>
        <taxon>Sar</taxon>
        <taxon>Stramenopiles</taxon>
        <taxon>Ochrophyta</taxon>
        <taxon>Bacillariophyta</taxon>
        <taxon>Coscinodiscophyceae</taxon>
        <taxon>Chaetocerotophycidae</taxon>
        <taxon>Chaetocerotales</taxon>
        <taxon>Chaetocerotaceae</taxon>
        <taxon>Chaetoceros</taxon>
    </lineage>
</organism>
<comment type="caution">
    <text evidence="8">The sequence shown here is derived from an EMBL/GenBank/DDBJ whole genome shotgun (WGS) entry which is preliminary data.</text>
</comment>
<keyword evidence="5" id="KW-0736">Signalosome</keyword>
<evidence type="ECO:0000256" key="4">
    <source>
        <dbReference type="ARBA" id="ARBA00022490"/>
    </source>
</evidence>
<keyword evidence="4" id="KW-0963">Cytoplasm</keyword>
<dbReference type="Proteomes" id="UP001054902">
    <property type="component" value="Unassembled WGS sequence"/>
</dbReference>
<evidence type="ECO:0000313" key="9">
    <source>
        <dbReference type="Proteomes" id="UP001054902"/>
    </source>
</evidence>
<dbReference type="SMART" id="SM00088">
    <property type="entry name" value="PINT"/>
    <property type="match status" value="1"/>
</dbReference>
<accession>A0AAD3CYM9</accession>
<dbReference type="Pfam" id="PF01399">
    <property type="entry name" value="PCI"/>
    <property type="match status" value="1"/>
</dbReference>
<dbReference type="Gene3D" id="1.25.40.570">
    <property type="match status" value="1"/>
</dbReference>
<dbReference type="InterPro" id="IPR045135">
    <property type="entry name" value="Rpn7_N"/>
</dbReference>
<comment type="similarity">
    <text evidence="3">Belongs to the CSN1 family.</text>
</comment>
<dbReference type="SUPFAM" id="SSF46785">
    <property type="entry name" value="Winged helix' DNA-binding domain"/>
    <property type="match status" value="1"/>
</dbReference>
<sequence length="504" mass="56867">MSARARASSTFNLQGYISQYEAKSETRIERLLFLIESGKADVEAAYRMLEEHLKKNHNWYRYNEIFGTASDDNSMDVEMSSKIANEVSKKSRPHPSEYNFQFSSQFVNSCKSTANQERESLDANLRTARSAMAKEAILTSAVQLAKHDLSNGNSKEAMKQLLMAKAYCSSPYQMQELFLLLAETGLNTRSFSRVKELYDPNLEDKKNATTTFLSKLNAVRGVAYLAEEQIQEAAESFLAITSNFSFNQVLSQEDVAMYGGITALLALDRKTLEIIVATEKSGPSLSKKDSASLSYAAFGERLNCIPELKEALQAYVHADYAKCLRLVDEIRPKWEYDLYLGPQAESLWKRVRGKCLVQYFEPYNSVSLHSIQESFAFESVDEAEDVVADLITRGEIQGAKIDGVKKTLNSLTVEELESKKRRQMLRKLGHMGNVLLDEVEGMLERVACSQRGIIVGKSNSSGRRKGRRRDYMDMSAKDMPDYSSDEDLVGVVMEEDELMEMDDL</sequence>
<evidence type="ECO:0000313" key="8">
    <source>
        <dbReference type="EMBL" id="GFH52994.1"/>
    </source>
</evidence>
<evidence type="ECO:0000259" key="7">
    <source>
        <dbReference type="PROSITE" id="PS50250"/>
    </source>
</evidence>
<dbReference type="PANTHER" id="PTHR14145">
    <property type="entry name" value="26S PROTESOME SUBUNIT 6"/>
    <property type="match status" value="1"/>
</dbReference>
<comment type="subcellular location">
    <subcellularLocation>
        <location evidence="2">Cytoplasm</location>
    </subcellularLocation>
    <subcellularLocation>
        <location evidence="1">Nucleus</location>
    </subcellularLocation>
</comment>
<evidence type="ECO:0000256" key="5">
    <source>
        <dbReference type="ARBA" id="ARBA00022790"/>
    </source>
</evidence>
<dbReference type="AlphaFoldDB" id="A0AAD3CYM9"/>
<dbReference type="InterPro" id="IPR000717">
    <property type="entry name" value="PCI_dom"/>
</dbReference>
<gene>
    <name evidence="8" type="ORF">CTEN210_09470</name>
</gene>
<evidence type="ECO:0000256" key="3">
    <source>
        <dbReference type="ARBA" id="ARBA00008793"/>
    </source>
</evidence>
<evidence type="ECO:0000256" key="1">
    <source>
        <dbReference type="ARBA" id="ARBA00004123"/>
    </source>
</evidence>
<proteinExistence type="inferred from homology"/>
<keyword evidence="6" id="KW-0539">Nucleus</keyword>
<feature type="domain" description="PCI" evidence="7">
    <location>
        <begin position="229"/>
        <end position="415"/>
    </location>
</feature>
<name>A0AAD3CYM9_9STRA</name>
<dbReference type="InterPro" id="IPR036390">
    <property type="entry name" value="WH_DNA-bd_sf"/>
</dbReference>
<dbReference type="GO" id="GO:0005737">
    <property type="term" value="C:cytoplasm"/>
    <property type="evidence" value="ECO:0007669"/>
    <property type="project" value="UniProtKB-SubCell"/>
</dbReference>
<dbReference type="Pfam" id="PF10602">
    <property type="entry name" value="RPN7"/>
    <property type="match status" value="1"/>
</dbReference>
<reference evidence="8 9" key="1">
    <citation type="journal article" date="2021" name="Sci. Rep.">
        <title>The genome of the diatom Chaetoceros tenuissimus carries an ancient integrated fragment of an extant virus.</title>
        <authorList>
            <person name="Hongo Y."/>
            <person name="Kimura K."/>
            <person name="Takaki Y."/>
            <person name="Yoshida Y."/>
            <person name="Baba S."/>
            <person name="Kobayashi G."/>
            <person name="Nagasaki K."/>
            <person name="Hano T."/>
            <person name="Tomaru Y."/>
        </authorList>
    </citation>
    <scope>NUCLEOTIDE SEQUENCE [LARGE SCALE GENOMIC DNA]</scope>
    <source>
        <strain evidence="8 9">NIES-3715</strain>
    </source>
</reference>
<evidence type="ECO:0000256" key="6">
    <source>
        <dbReference type="ARBA" id="ARBA00023242"/>
    </source>
</evidence>
<dbReference type="PROSITE" id="PS50250">
    <property type="entry name" value="PCI"/>
    <property type="match status" value="1"/>
</dbReference>
<keyword evidence="9" id="KW-1185">Reference proteome</keyword>
<dbReference type="GO" id="GO:0008180">
    <property type="term" value="C:COP9 signalosome"/>
    <property type="evidence" value="ECO:0007669"/>
    <property type="project" value="UniProtKB-KW"/>
</dbReference>
<dbReference type="InterPro" id="IPR019585">
    <property type="entry name" value="Rpn7/CSN1"/>
</dbReference>
<evidence type="ECO:0000256" key="2">
    <source>
        <dbReference type="ARBA" id="ARBA00004496"/>
    </source>
</evidence>
<protein>
    <recommendedName>
        <fullName evidence="7">PCI domain-containing protein</fullName>
    </recommendedName>
</protein>
<dbReference type="PANTHER" id="PTHR14145:SF2">
    <property type="entry name" value="COP9 SIGNALOSOME COMPLEX SUBUNIT 1"/>
    <property type="match status" value="1"/>
</dbReference>
<dbReference type="EMBL" id="BLLK01000046">
    <property type="protein sequence ID" value="GFH52994.1"/>
    <property type="molecule type" value="Genomic_DNA"/>
</dbReference>